<feature type="compositionally biased region" description="Low complexity" evidence="1">
    <location>
        <begin position="116"/>
        <end position="127"/>
    </location>
</feature>
<sequence>MGQRNEINHMLEPGYKSSGAAARDDDAASIAGPSRLSTRTAGGFAALTGRRKERDEVARANASTSSFHRDVKGPGVYIDSSGRMHDTEFDPFAGVAAVSRRKSKRRSAFGHNQRRGSGSSGSSSGSSVGYPTRMNTAERMLLEEPEREYRRRSEAERLQLDEVSIHAAARRRSVLSDRPSGFYSGRGTPSMRSGRDYDDGIPMANGRPTSRLSHSHLPTSPTLDEKSAVSGGSSNRRSILEESPRKHTETVQASPSPPQRRGHSQRASASSSGFQTPIVKIAPPEPEYSDGRVEEEEEQEKDEAVYGDSYGEEALAEEEEEEGSEVDSEEYASFDDTPLPLYQEAEADRGITPQLRFKKSELPTLVPQPVRQKKVVNGDARHQVTLLPKTPAIVIDKRLPDTPVQARIERAASGATRVMGFDAGPARPMPVSQSVQPMQSGRLGPESMFSGASSRSSERDRGEARQRPKPRPREQLFPETPAQMKKREEEERRNLPAGRTRVRELAADSVKLGASSRSRILPEIEIVDDEDPRIIFPPDGPSTRIQTRFDHITRAASGSHSGRRMDDNSSSTKSLRADGSSKEPSAIIEERGGGYLPSRWASGDRQLRLTEQDKEQYRPREWGGRRGDLGGRPEEWRPSVKEGFKKDLKDMSTNARFGIFRAKKKVLRGTNV</sequence>
<proteinExistence type="predicted"/>
<dbReference type="AlphaFoldDB" id="A0AAD3U0P7"/>
<dbReference type="Proteomes" id="UP001222932">
    <property type="component" value="Unassembled WGS sequence"/>
</dbReference>
<name>A0AAD3U0P7_9TREE</name>
<feature type="compositionally biased region" description="Basic and acidic residues" evidence="1">
    <location>
        <begin position="456"/>
        <end position="476"/>
    </location>
</feature>
<organism evidence="2 3">
    <name type="scientific">Cutaneotrichosporon spelunceum</name>
    <dbReference type="NCBI Taxonomy" id="1672016"/>
    <lineage>
        <taxon>Eukaryota</taxon>
        <taxon>Fungi</taxon>
        <taxon>Dikarya</taxon>
        <taxon>Basidiomycota</taxon>
        <taxon>Agaricomycotina</taxon>
        <taxon>Tremellomycetes</taxon>
        <taxon>Trichosporonales</taxon>
        <taxon>Trichosporonaceae</taxon>
        <taxon>Cutaneotrichosporon</taxon>
    </lineage>
</organism>
<reference evidence="2" key="2">
    <citation type="submission" date="2023-06" db="EMBL/GenBank/DDBJ databases">
        <authorList>
            <person name="Kobayashi Y."/>
            <person name="Kayamori A."/>
            <person name="Aoki K."/>
            <person name="Shiwa Y."/>
            <person name="Fujita N."/>
            <person name="Sugita T."/>
            <person name="Iwasaki W."/>
            <person name="Tanaka N."/>
            <person name="Takashima M."/>
        </authorList>
    </citation>
    <scope>NUCLEOTIDE SEQUENCE</scope>
    <source>
        <strain evidence="2">HIS016</strain>
    </source>
</reference>
<dbReference type="EMBL" id="BTCM01000009">
    <property type="protein sequence ID" value="GMK59922.1"/>
    <property type="molecule type" value="Genomic_DNA"/>
</dbReference>
<gene>
    <name evidence="2" type="ORF">CspeluHIS016_0901390</name>
</gene>
<feature type="region of interest" description="Disordered" evidence="1">
    <location>
        <begin position="554"/>
        <end position="638"/>
    </location>
</feature>
<feature type="region of interest" description="Disordered" evidence="1">
    <location>
        <begin position="1"/>
        <end position="84"/>
    </location>
</feature>
<evidence type="ECO:0000313" key="2">
    <source>
        <dbReference type="EMBL" id="GMK59922.1"/>
    </source>
</evidence>
<protein>
    <submittedName>
        <fullName evidence="2">Uncharacterized protein</fullName>
    </submittedName>
</protein>
<feature type="compositionally biased region" description="Polar residues" evidence="1">
    <location>
        <begin position="265"/>
        <end position="275"/>
    </location>
</feature>
<feature type="compositionally biased region" description="Acidic residues" evidence="1">
    <location>
        <begin position="310"/>
        <end position="333"/>
    </location>
</feature>
<feature type="region of interest" description="Disordered" evidence="1">
    <location>
        <begin position="97"/>
        <end position="345"/>
    </location>
</feature>
<comment type="caution">
    <text evidence="2">The sequence shown here is derived from an EMBL/GenBank/DDBJ whole genome shotgun (WGS) entry which is preliminary data.</text>
</comment>
<accession>A0AAD3U0P7</accession>
<feature type="compositionally biased region" description="Polar residues" evidence="1">
    <location>
        <begin position="207"/>
        <end position="222"/>
    </location>
</feature>
<feature type="compositionally biased region" description="Basic and acidic residues" evidence="1">
    <location>
        <begin position="140"/>
        <end position="164"/>
    </location>
</feature>
<keyword evidence="3" id="KW-1185">Reference proteome</keyword>
<feature type="region of interest" description="Disordered" evidence="1">
    <location>
        <begin position="419"/>
        <end position="502"/>
    </location>
</feature>
<feature type="compositionally biased region" description="Basic and acidic residues" evidence="1">
    <location>
        <begin position="605"/>
        <end position="638"/>
    </location>
</feature>
<evidence type="ECO:0000256" key="1">
    <source>
        <dbReference type="SAM" id="MobiDB-lite"/>
    </source>
</evidence>
<feature type="compositionally biased region" description="Basic residues" evidence="1">
    <location>
        <begin position="99"/>
        <end position="114"/>
    </location>
</feature>
<feature type="compositionally biased region" description="Basic and acidic residues" evidence="1">
    <location>
        <begin position="238"/>
        <end position="249"/>
    </location>
</feature>
<reference evidence="2" key="1">
    <citation type="journal article" date="2023" name="BMC Genomics">
        <title>Chromosome-level genome assemblies of Cutaneotrichosporon spp. (Trichosporonales, Basidiomycota) reveal imbalanced evolution between nucleotide sequences and chromosome synteny.</title>
        <authorList>
            <person name="Kobayashi Y."/>
            <person name="Kayamori A."/>
            <person name="Aoki K."/>
            <person name="Shiwa Y."/>
            <person name="Matsutani M."/>
            <person name="Fujita N."/>
            <person name="Sugita T."/>
            <person name="Iwasaki W."/>
            <person name="Tanaka N."/>
            <person name="Takashima M."/>
        </authorList>
    </citation>
    <scope>NUCLEOTIDE SEQUENCE</scope>
    <source>
        <strain evidence="2">HIS016</strain>
    </source>
</reference>
<evidence type="ECO:0000313" key="3">
    <source>
        <dbReference type="Proteomes" id="UP001222932"/>
    </source>
</evidence>
<feature type="compositionally biased region" description="Basic and acidic residues" evidence="1">
    <location>
        <begin position="485"/>
        <end position="494"/>
    </location>
</feature>